<evidence type="ECO:0000256" key="5">
    <source>
        <dbReference type="ARBA" id="ARBA00022741"/>
    </source>
</evidence>
<evidence type="ECO:0000256" key="3">
    <source>
        <dbReference type="ARBA" id="ARBA00022553"/>
    </source>
</evidence>
<dbReference type="Pfam" id="PF13246">
    <property type="entry name" value="Cation_ATPase"/>
    <property type="match status" value="1"/>
</dbReference>
<dbReference type="GO" id="GO:0005524">
    <property type="term" value="F:ATP binding"/>
    <property type="evidence" value="ECO:0007669"/>
    <property type="project" value="UniProtKB-KW"/>
</dbReference>
<dbReference type="Gene3D" id="3.40.1110.10">
    <property type="entry name" value="Calcium-transporting ATPase, cytoplasmic domain N"/>
    <property type="match status" value="1"/>
</dbReference>
<dbReference type="InterPro" id="IPR018303">
    <property type="entry name" value="ATPase_P-typ_P_site"/>
</dbReference>
<reference evidence="13" key="1">
    <citation type="journal article" date="2014" name="Int. J. Syst. Evol. Microbiol.">
        <title>Complete genome sequence of Corynebacterium casei LMG S-19264T (=DSM 44701T), isolated from a smear-ripened cheese.</title>
        <authorList>
            <consortium name="US DOE Joint Genome Institute (JGI-PGF)"/>
            <person name="Walter F."/>
            <person name="Albersmeier A."/>
            <person name="Kalinowski J."/>
            <person name="Ruckert C."/>
        </authorList>
    </citation>
    <scope>NUCLEOTIDE SEQUENCE</scope>
    <source>
        <strain evidence="13">KCTC 23224</strain>
    </source>
</reference>
<organism evidence="13 14">
    <name type="scientific">Mongoliitalea lutea</name>
    <dbReference type="NCBI Taxonomy" id="849756"/>
    <lineage>
        <taxon>Bacteria</taxon>
        <taxon>Pseudomonadati</taxon>
        <taxon>Bacteroidota</taxon>
        <taxon>Cytophagia</taxon>
        <taxon>Cytophagales</taxon>
        <taxon>Cyclobacteriaceae</taxon>
        <taxon>Mongoliitalea</taxon>
    </lineage>
</organism>
<dbReference type="FunFam" id="2.70.150.10:FF:000160">
    <property type="entry name" value="Sarcoplasmic/endoplasmic reticulum calcium ATPase 1"/>
    <property type="match status" value="1"/>
</dbReference>
<dbReference type="GO" id="GO:1990573">
    <property type="term" value="P:potassium ion import across plasma membrane"/>
    <property type="evidence" value="ECO:0007669"/>
    <property type="project" value="TreeGrafter"/>
</dbReference>
<dbReference type="GO" id="GO:0006883">
    <property type="term" value="P:intracellular sodium ion homeostasis"/>
    <property type="evidence" value="ECO:0007669"/>
    <property type="project" value="TreeGrafter"/>
</dbReference>
<dbReference type="SFLD" id="SFLDF00027">
    <property type="entry name" value="p-type_atpase"/>
    <property type="match status" value="1"/>
</dbReference>
<dbReference type="InterPro" id="IPR036412">
    <property type="entry name" value="HAD-like_sf"/>
</dbReference>
<feature type="transmembrane region" description="Helical" evidence="11">
    <location>
        <begin position="274"/>
        <end position="301"/>
    </location>
</feature>
<dbReference type="AlphaFoldDB" id="A0A8J3CTF6"/>
<dbReference type="SMART" id="SM00831">
    <property type="entry name" value="Cation_ATPase_N"/>
    <property type="match status" value="1"/>
</dbReference>
<dbReference type="GO" id="GO:0005886">
    <property type="term" value="C:plasma membrane"/>
    <property type="evidence" value="ECO:0007669"/>
    <property type="project" value="TreeGrafter"/>
</dbReference>
<dbReference type="GO" id="GO:0030007">
    <property type="term" value="P:intracellular potassium ion homeostasis"/>
    <property type="evidence" value="ECO:0007669"/>
    <property type="project" value="TreeGrafter"/>
</dbReference>
<comment type="caution">
    <text evidence="13">The sequence shown here is derived from an EMBL/GenBank/DDBJ whole genome shotgun (WGS) entry which is preliminary data.</text>
</comment>
<dbReference type="Proteomes" id="UP000642809">
    <property type="component" value="Unassembled WGS sequence"/>
</dbReference>
<comment type="subcellular location">
    <subcellularLocation>
        <location evidence="1">Endomembrane system</location>
        <topology evidence="1">Multi-pass membrane protein</topology>
    </subcellularLocation>
</comment>
<evidence type="ECO:0000256" key="4">
    <source>
        <dbReference type="ARBA" id="ARBA00022692"/>
    </source>
</evidence>
<gene>
    <name evidence="13" type="ORF">GCM10008106_04430</name>
</gene>
<dbReference type="GO" id="GO:0036376">
    <property type="term" value="P:sodium ion export across plasma membrane"/>
    <property type="evidence" value="ECO:0007669"/>
    <property type="project" value="TreeGrafter"/>
</dbReference>
<keyword evidence="8" id="KW-1278">Translocase</keyword>
<dbReference type="EMBL" id="BMYF01000002">
    <property type="protein sequence ID" value="GHB26844.1"/>
    <property type="molecule type" value="Genomic_DNA"/>
</dbReference>
<feature type="transmembrane region" description="Helical" evidence="11">
    <location>
        <begin position="757"/>
        <end position="783"/>
    </location>
</feature>
<feature type="transmembrane region" description="Helical" evidence="11">
    <location>
        <begin position="57"/>
        <end position="79"/>
    </location>
</feature>
<dbReference type="Gene3D" id="2.70.150.10">
    <property type="entry name" value="Calcium-transporting ATPase, cytoplasmic transduction domain A"/>
    <property type="match status" value="1"/>
</dbReference>
<evidence type="ECO:0000256" key="7">
    <source>
        <dbReference type="ARBA" id="ARBA00022842"/>
    </source>
</evidence>
<dbReference type="PROSITE" id="PS00154">
    <property type="entry name" value="ATPASE_E1_E2"/>
    <property type="match status" value="1"/>
</dbReference>
<dbReference type="GO" id="GO:0012505">
    <property type="term" value="C:endomembrane system"/>
    <property type="evidence" value="ECO:0007669"/>
    <property type="project" value="UniProtKB-SubCell"/>
</dbReference>
<sequence length="893" mass="97845">MNIQDPKHWHVLSSDQLLKDLQTSSSGLSQQEVGIRREVFGPNKLPDKSQISMIKMIIGQLINPLIFILIAAAIASVAIGEGKDAIFIFLVILINTVIGVYQEYNAEKSASNLTKLLRIKAKVKRTDEVSEIDSEDLVPGDLVILESGNKVPADLRLIQTAGLEVDESFLTGESQAIKKNPEALGKNTPIADRKNIAHAGATVMSGRAQGIVIATGLNTEVGKIAQNVQEGESAKPPLIQRMEKFTKKIANIIIVLSVILAVLLRFQGMDFSAIFFFVVALAVSAIPEGLPVSLTVALAVATRRMAKRNVIVRKLTSVESLGSCTVIASDKTGTLTVNQQTVKKIYLSDGQQYDVSGEGYNGIGEISIDGKTVKPQKESALFNVCKTAMLANESKLLLKDEKWEFYGDAMDVALLGMGYKAALQPETIHEEFPVQSLIPYESERKFSGAFYKEDNHIHLAVKGAVETILSFCHMQSAEIEKIHTTANQFASEGYRVLAFASGEVDDFQAKDFYHLSDIPKLSYQGLICFIDPLRSEAIQAVAKCKKAGIQVMMITGDHPATASTIAKELGLKEKSRTVVTGAELEKAGGPSDKAFQDLVASTNVFARVSPTQKLEIVDVLIQKGEFVAVTGDGVNDAPALKRANIGVAMGSGTDVAKDVGAMIVVDDNFSSIVAGVEEGRFAYDNVRKVIYLLVSTGAAEVVMFILSIFAGLPLPLLAVQLLWLNLVTNGIQDKALAFEAGEAETMSRKPRDPKEGIFNNIMSQQILISGLIMGGIAFGLWLYLNKFTNMSELHARNMVLLLMVLMQNLHIFNCRSERRSTFNIPISRNYLLILFVILTQVIHIASMHIPFMQSILRIEPITLQEWGYILVLAFPLLLLMELFKWWGRRSEQL</sequence>
<evidence type="ECO:0000313" key="13">
    <source>
        <dbReference type="EMBL" id="GHB26844.1"/>
    </source>
</evidence>
<dbReference type="SFLD" id="SFLDG00002">
    <property type="entry name" value="C1.7:_P-type_atpase_like"/>
    <property type="match status" value="1"/>
</dbReference>
<dbReference type="RefSeq" id="WP_189578817.1">
    <property type="nucleotide sequence ID" value="NZ_BMYF01000002.1"/>
</dbReference>
<dbReference type="Gene3D" id="1.20.1110.10">
    <property type="entry name" value="Calcium-transporting ATPase, transmembrane domain"/>
    <property type="match status" value="1"/>
</dbReference>
<comment type="similarity">
    <text evidence="2">Belongs to the cation transport ATPase (P-type) (TC 3.A.3) family. Type IIA subfamily.</text>
</comment>
<dbReference type="PRINTS" id="PR00120">
    <property type="entry name" value="HATPASE"/>
</dbReference>
<dbReference type="InterPro" id="IPR008250">
    <property type="entry name" value="ATPase_P-typ_transduc_dom_A_sf"/>
</dbReference>
<evidence type="ECO:0000256" key="2">
    <source>
        <dbReference type="ARBA" id="ARBA00005675"/>
    </source>
</evidence>
<dbReference type="GO" id="GO:0005391">
    <property type="term" value="F:P-type sodium:potassium-exchanging transporter activity"/>
    <property type="evidence" value="ECO:0007669"/>
    <property type="project" value="TreeGrafter"/>
</dbReference>
<evidence type="ECO:0000313" key="14">
    <source>
        <dbReference type="Proteomes" id="UP000642809"/>
    </source>
</evidence>
<name>A0A8J3CTF6_9BACT</name>
<evidence type="ECO:0000256" key="6">
    <source>
        <dbReference type="ARBA" id="ARBA00022840"/>
    </source>
</evidence>
<accession>A0A8J3CTF6</accession>
<dbReference type="Gene3D" id="3.40.50.1000">
    <property type="entry name" value="HAD superfamily/HAD-like"/>
    <property type="match status" value="1"/>
</dbReference>
<dbReference type="Pfam" id="PF08282">
    <property type="entry name" value="Hydrolase_3"/>
    <property type="match status" value="1"/>
</dbReference>
<dbReference type="PANTHER" id="PTHR43294:SF20">
    <property type="entry name" value="P-TYPE ATPASE"/>
    <property type="match status" value="1"/>
</dbReference>
<proteinExistence type="inferred from homology"/>
<dbReference type="InterPro" id="IPR059000">
    <property type="entry name" value="ATPase_P-type_domA"/>
</dbReference>
<dbReference type="InterPro" id="IPR023298">
    <property type="entry name" value="ATPase_P-typ_TM_dom_sf"/>
</dbReference>
<dbReference type="SUPFAM" id="SSF81665">
    <property type="entry name" value="Calcium ATPase, transmembrane domain M"/>
    <property type="match status" value="1"/>
</dbReference>
<dbReference type="Pfam" id="PF00690">
    <property type="entry name" value="Cation_ATPase_N"/>
    <property type="match status" value="1"/>
</dbReference>
<dbReference type="InterPro" id="IPR023214">
    <property type="entry name" value="HAD_sf"/>
</dbReference>
<dbReference type="GO" id="GO:0016887">
    <property type="term" value="F:ATP hydrolysis activity"/>
    <property type="evidence" value="ECO:0007669"/>
    <property type="project" value="InterPro"/>
</dbReference>
<dbReference type="Pfam" id="PF00689">
    <property type="entry name" value="Cation_ATPase_C"/>
    <property type="match status" value="1"/>
</dbReference>
<dbReference type="NCBIfam" id="TIGR01494">
    <property type="entry name" value="ATPase_P-type"/>
    <property type="match status" value="2"/>
</dbReference>
<dbReference type="InterPro" id="IPR006068">
    <property type="entry name" value="ATPase_P-typ_cation-transptr_C"/>
</dbReference>
<evidence type="ECO:0000256" key="11">
    <source>
        <dbReference type="SAM" id="Phobius"/>
    </source>
</evidence>
<protein>
    <submittedName>
        <fullName evidence="13">ATPase</fullName>
    </submittedName>
</protein>
<dbReference type="SUPFAM" id="SSF81660">
    <property type="entry name" value="Metal cation-transporting ATPase, ATP-binding domain N"/>
    <property type="match status" value="1"/>
</dbReference>
<dbReference type="Pfam" id="PF00122">
    <property type="entry name" value="E1-E2_ATPase"/>
    <property type="match status" value="1"/>
</dbReference>
<evidence type="ECO:0000256" key="10">
    <source>
        <dbReference type="ARBA" id="ARBA00023136"/>
    </source>
</evidence>
<keyword evidence="6" id="KW-0067">ATP-binding</keyword>
<keyword evidence="14" id="KW-1185">Reference proteome</keyword>
<keyword evidence="7" id="KW-0460">Magnesium</keyword>
<dbReference type="InterPro" id="IPR044492">
    <property type="entry name" value="P_typ_ATPase_HD_dom"/>
</dbReference>
<keyword evidence="10 11" id="KW-0472">Membrane</keyword>
<evidence type="ECO:0000256" key="1">
    <source>
        <dbReference type="ARBA" id="ARBA00004127"/>
    </source>
</evidence>
<keyword evidence="4 11" id="KW-0812">Transmembrane</keyword>
<feature type="transmembrane region" description="Helical" evidence="11">
    <location>
        <begin position="866"/>
        <end position="886"/>
    </location>
</feature>
<feature type="transmembrane region" description="Helical" evidence="11">
    <location>
        <begin position="826"/>
        <end position="846"/>
    </location>
</feature>
<reference evidence="13" key="2">
    <citation type="submission" date="2020-09" db="EMBL/GenBank/DDBJ databases">
        <authorList>
            <person name="Sun Q."/>
            <person name="Kim S."/>
        </authorList>
    </citation>
    <scope>NUCLEOTIDE SEQUENCE</scope>
    <source>
        <strain evidence="13">KCTC 23224</strain>
    </source>
</reference>
<dbReference type="InterPro" id="IPR001757">
    <property type="entry name" value="P_typ_ATPase"/>
</dbReference>
<dbReference type="SFLD" id="SFLDS00003">
    <property type="entry name" value="Haloacid_Dehalogenase"/>
    <property type="match status" value="1"/>
</dbReference>
<dbReference type="GO" id="GO:1902600">
    <property type="term" value="P:proton transmembrane transport"/>
    <property type="evidence" value="ECO:0007669"/>
    <property type="project" value="TreeGrafter"/>
</dbReference>
<feature type="transmembrane region" description="Helical" evidence="11">
    <location>
        <begin position="689"/>
        <end position="710"/>
    </location>
</feature>
<evidence type="ECO:0000259" key="12">
    <source>
        <dbReference type="SMART" id="SM00831"/>
    </source>
</evidence>
<dbReference type="InterPro" id="IPR050510">
    <property type="entry name" value="Cation_transp_ATPase_P-type"/>
</dbReference>
<evidence type="ECO:0000256" key="9">
    <source>
        <dbReference type="ARBA" id="ARBA00022989"/>
    </source>
</evidence>
<feature type="transmembrane region" description="Helical" evidence="11">
    <location>
        <begin position="85"/>
        <end position="101"/>
    </location>
</feature>
<dbReference type="SUPFAM" id="SSF81653">
    <property type="entry name" value="Calcium ATPase, transduction domain A"/>
    <property type="match status" value="1"/>
</dbReference>
<evidence type="ECO:0000256" key="8">
    <source>
        <dbReference type="ARBA" id="ARBA00022967"/>
    </source>
</evidence>
<keyword evidence="3" id="KW-0597">Phosphoprotein</keyword>
<feature type="domain" description="Cation-transporting P-type ATPase N-terminal" evidence="12">
    <location>
        <begin position="8"/>
        <end position="81"/>
    </location>
</feature>
<dbReference type="SUPFAM" id="SSF56784">
    <property type="entry name" value="HAD-like"/>
    <property type="match status" value="1"/>
</dbReference>
<dbReference type="PANTHER" id="PTHR43294">
    <property type="entry name" value="SODIUM/POTASSIUM-TRANSPORTING ATPASE SUBUNIT ALPHA"/>
    <property type="match status" value="1"/>
</dbReference>
<feature type="transmembrane region" description="Helical" evidence="11">
    <location>
        <begin position="249"/>
        <end position="268"/>
    </location>
</feature>
<dbReference type="PRINTS" id="PR00119">
    <property type="entry name" value="CATATPASE"/>
</dbReference>
<keyword evidence="5" id="KW-0547">Nucleotide-binding</keyword>
<dbReference type="InterPro" id="IPR004014">
    <property type="entry name" value="ATPase_P-typ_cation-transptr_N"/>
</dbReference>
<dbReference type="InterPro" id="IPR023299">
    <property type="entry name" value="ATPase_P-typ_cyto_dom_N"/>
</dbReference>
<keyword evidence="9 11" id="KW-1133">Transmembrane helix</keyword>